<organism evidence="2 3">
    <name type="scientific">Candidatus Sedimenticola endophacoides</name>
    <dbReference type="NCBI Taxonomy" id="2548426"/>
    <lineage>
        <taxon>Bacteria</taxon>
        <taxon>Pseudomonadati</taxon>
        <taxon>Pseudomonadota</taxon>
        <taxon>Gammaproteobacteria</taxon>
        <taxon>Chromatiales</taxon>
        <taxon>Sedimenticolaceae</taxon>
        <taxon>Sedimenticola</taxon>
    </lineage>
</organism>
<proteinExistence type="predicted"/>
<feature type="region of interest" description="Disordered" evidence="1">
    <location>
        <begin position="13"/>
        <end position="56"/>
    </location>
</feature>
<comment type="caution">
    <text evidence="2">The sequence shown here is derived from an EMBL/GenBank/DDBJ whole genome shotgun (WGS) entry which is preliminary data.</text>
</comment>
<dbReference type="AlphaFoldDB" id="A0A6N4DQ30"/>
<feature type="compositionally biased region" description="Polar residues" evidence="1">
    <location>
        <begin position="22"/>
        <end position="32"/>
    </location>
</feature>
<dbReference type="Proteomes" id="UP000250928">
    <property type="component" value="Unassembled WGS sequence"/>
</dbReference>
<gene>
    <name evidence="2" type="ORF">C3L24_10115</name>
</gene>
<sequence>MIRFYDMATGELLHHEGKKAAATSTPERQQSGVLCPSVGLQEVSTEAPRPESGKLPPELATIEVEAFIEKQK</sequence>
<accession>A0A6N4DQ30</accession>
<reference evidence="2 3" key="1">
    <citation type="submission" date="2018-01" db="EMBL/GenBank/DDBJ databases">
        <title>Novel co-symbiosis in the lucinid bivalve Phacoides pectinatus.</title>
        <authorList>
            <person name="Lim S.J."/>
            <person name="Davis B.G."/>
            <person name="Gill D.E."/>
            <person name="Engel A.S."/>
            <person name="Anderson L.C."/>
            <person name="Campbell B.J."/>
        </authorList>
    </citation>
    <scope>NUCLEOTIDE SEQUENCE [LARGE SCALE GENOMIC DNA]</scope>
    <source>
        <strain evidence="2">N3_P5</strain>
    </source>
</reference>
<evidence type="ECO:0000313" key="2">
    <source>
        <dbReference type="EMBL" id="PUD99932.1"/>
    </source>
</evidence>
<protein>
    <submittedName>
        <fullName evidence="2">Uncharacterized protein</fullName>
    </submittedName>
</protein>
<dbReference type="EMBL" id="PQCO01000242">
    <property type="protein sequence ID" value="PUD99932.1"/>
    <property type="molecule type" value="Genomic_DNA"/>
</dbReference>
<name>A0A6N4DQ30_9GAMM</name>
<evidence type="ECO:0000313" key="3">
    <source>
        <dbReference type="Proteomes" id="UP000250928"/>
    </source>
</evidence>
<evidence type="ECO:0000256" key="1">
    <source>
        <dbReference type="SAM" id="MobiDB-lite"/>
    </source>
</evidence>